<dbReference type="GO" id="GO:0005829">
    <property type="term" value="C:cytosol"/>
    <property type="evidence" value="ECO:0007669"/>
    <property type="project" value="TreeGrafter"/>
</dbReference>
<dbReference type="GO" id="GO:0005634">
    <property type="term" value="C:nucleus"/>
    <property type="evidence" value="ECO:0007669"/>
    <property type="project" value="TreeGrafter"/>
</dbReference>
<reference evidence="3" key="1">
    <citation type="submission" date="2016-10" db="EMBL/GenBank/DDBJ databases">
        <authorList>
            <person name="Benchimol M."/>
            <person name="Almeida L.G."/>
            <person name="Vasconcelos A.T."/>
            <person name="Perreira-Neves A."/>
            <person name="Rosa I.A."/>
            <person name="Tasca T."/>
            <person name="Bogo M.R."/>
            <person name="de Souza W."/>
        </authorList>
    </citation>
    <scope>NUCLEOTIDE SEQUENCE [LARGE SCALE GENOMIC DNA]</scope>
    <source>
        <strain evidence="3">K</strain>
    </source>
</reference>
<evidence type="ECO:0000313" key="4">
    <source>
        <dbReference type="Proteomes" id="UP000179807"/>
    </source>
</evidence>
<dbReference type="InterPro" id="IPR038765">
    <property type="entry name" value="Papain-like_cys_pep_sf"/>
</dbReference>
<organism evidence="3 4">
    <name type="scientific">Tritrichomonas foetus</name>
    <dbReference type="NCBI Taxonomy" id="1144522"/>
    <lineage>
        <taxon>Eukaryota</taxon>
        <taxon>Metamonada</taxon>
        <taxon>Parabasalia</taxon>
        <taxon>Tritrichomonadida</taxon>
        <taxon>Tritrichomonadidae</taxon>
        <taxon>Tritrichomonas</taxon>
    </lineage>
</organism>
<feature type="compositionally biased region" description="Polar residues" evidence="1">
    <location>
        <begin position="1"/>
        <end position="10"/>
    </location>
</feature>
<dbReference type="PROSITE" id="PS00972">
    <property type="entry name" value="USP_1"/>
    <property type="match status" value="1"/>
</dbReference>
<feature type="compositionally biased region" description="Low complexity" evidence="1">
    <location>
        <begin position="695"/>
        <end position="705"/>
    </location>
</feature>
<dbReference type="Pfam" id="PF00443">
    <property type="entry name" value="UCH"/>
    <property type="match status" value="1"/>
</dbReference>
<dbReference type="SUPFAM" id="SSF54001">
    <property type="entry name" value="Cysteine proteinases"/>
    <property type="match status" value="1"/>
</dbReference>
<evidence type="ECO:0000313" key="3">
    <source>
        <dbReference type="EMBL" id="OHS94902.1"/>
    </source>
</evidence>
<feature type="domain" description="USP" evidence="2">
    <location>
        <begin position="188"/>
        <end position="496"/>
    </location>
</feature>
<dbReference type="VEuPathDB" id="TrichDB:TRFO_10849"/>
<feature type="compositionally biased region" description="Basic and acidic residues" evidence="1">
    <location>
        <begin position="674"/>
        <end position="685"/>
    </location>
</feature>
<dbReference type="GO" id="GO:0016579">
    <property type="term" value="P:protein deubiquitination"/>
    <property type="evidence" value="ECO:0007669"/>
    <property type="project" value="InterPro"/>
</dbReference>
<dbReference type="OrthoDB" id="289038at2759"/>
<dbReference type="GO" id="GO:0004843">
    <property type="term" value="F:cysteine-type deubiquitinase activity"/>
    <property type="evidence" value="ECO:0007669"/>
    <property type="project" value="InterPro"/>
</dbReference>
<comment type="caution">
    <text evidence="3">The sequence shown here is derived from an EMBL/GenBank/DDBJ whole genome shotgun (WGS) entry which is preliminary data.</text>
</comment>
<dbReference type="GO" id="GO:0031647">
    <property type="term" value="P:regulation of protein stability"/>
    <property type="evidence" value="ECO:0007669"/>
    <property type="project" value="TreeGrafter"/>
</dbReference>
<dbReference type="PROSITE" id="PS00973">
    <property type="entry name" value="USP_2"/>
    <property type="match status" value="1"/>
</dbReference>
<dbReference type="RefSeq" id="XP_068348039.1">
    <property type="nucleotide sequence ID" value="XM_068495700.1"/>
</dbReference>
<feature type="region of interest" description="Disordered" evidence="1">
    <location>
        <begin position="1"/>
        <end position="20"/>
    </location>
</feature>
<dbReference type="InterPro" id="IPR050164">
    <property type="entry name" value="Peptidase_C19"/>
</dbReference>
<dbReference type="EMBL" id="MLAK01001282">
    <property type="protein sequence ID" value="OHS94902.1"/>
    <property type="molecule type" value="Genomic_DNA"/>
</dbReference>
<sequence>MENSQPNLSPEQIPANKEDGKMQNSHIECWNIRDWRNVSEGCRIILKFNFFPDVFNVTLEHEDDNTFVMFFYIDTLKVTKQFEIILSAENTDPRKTSPHLHNTLTFTSENPKQEIKLPNDFFDQLTEENGFISSNGDLLLKIEIIEMKSTSTESPKPPASPLTIPIPQISASNNPIINRPIFEPAPYAGLKNQGSTCYMNSILQSLYFIPEFRSIIYQMEIPNNVSDTENIPLNLQRLFGMMQLTKGPVSTNGLTKSFGWDNHQVFMQNDAQEFCRMFLDNLEMKMKGTSLQNAIPSLFSGNYIKYIRCRSVDYQNNKKEEIYDILLDVKGVNSLSESFEKYIETEPLIGDNQYDAGPEYGKQDADMGVEFSEFPRVLFLHLSRFQYDPYSNHYIKLNTYFSFPEIIDLAPYSIDKETPNNYELFGVLVHWGTIIGGHYFAYLRTTRENRWFEFNDAKVTEVTAETAIEGSFGGVANKESTSERLYSAYMLIYIKQSCLDEVFRKVENDEIPDYIYDYIKVKEEEEKILAQQQFEKDNTVNVSLINEQAIEYYAQNNEIKIDIPLTYFDSDDHGLTLNLQLKKYDKLSTVYEKAEKVLNRPKDRFDLFTLYDGHIHYHIPRNSEGLFGAIQPLPRGLYMREINDEEFYERSDIECDTETESESQNQTNTENDENEHNNNENDENLHANPIHNENEIGNSNNNNSINKTSSLTKKYLEDTHIPSEIYLVFVLSYIREMKRAPLHFAFTKRMYYGDDIYSIFDDYRKFYNLPNDCELSAYYSSKPTKLLKFDVYQQNLSELINRRNGVFLIIQLRDGYLSKYGINLTFKDMTGQSFFDEEEEDEEAISYVSNFLNENPKHASDYLAFIYQTVQIKVSSPNAEKLITIPFRVSFHQLKLFAANVLQIQYDSKYDTMLVFPNSDPNFINTEGNDQEITVEEAIQNFLPNNRSDKKLHLLCLVYPNISYDCFNDTLMTRITDGISQNCQNTKDSHGRQQLENIIYQLFPRGMNCCEIICCLNENLEISEPLRIVANNDKFAIIVNDFIPVDEMVKWKLRIEIVPQDQRIIESNQFLLSVRQVMINTIAYYVEKKFIYQNDGDPYIFKFYADEIFAEAKERIFEYRKISPDVRKKVNFWLQSPSAEEGNHLMLDEEILSNLLLPGCFLVFGPTNLLQDTPNVYSNFQFKQQALKIFN</sequence>
<evidence type="ECO:0000256" key="1">
    <source>
        <dbReference type="SAM" id="MobiDB-lite"/>
    </source>
</evidence>
<dbReference type="PROSITE" id="PS50235">
    <property type="entry name" value="USP_3"/>
    <property type="match status" value="1"/>
</dbReference>
<dbReference type="AlphaFoldDB" id="A0A1J4J6N9"/>
<name>A0A1J4J6N9_9EUKA</name>
<dbReference type="InterPro" id="IPR018200">
    <property type="entry name" value="USP_CS"/>
</dbReference>
<protein>
    <recommendedName>
        <fullName evidence="2">USP domain-containing protein</fullName>
    </recommendedName>
</protein>
<dbReference type="PANTHER" id="PTHR24006">
    <property type="entry name" value="UBIQUITIN CARBOXYL-TERMINAL HYDROLASE"/>
    <property type="match status" value="1"/>
</dbReference>
<keyword evidence="4" id="KW-1185">Reference proteome</keyword>
<accession>A0A1J4J6N9</accession>
<dbReference type="Proteomes" id="UP000179807">
    <property type="component" value="Unassembled WGS sequence"/>
</dbReference>
<dbReference type="GeneID" id="94830404"/>
<dbReference type="Gene3D" id="3.90.70.10">
    <property type="entry name" value="Cysteine proteinases"/>
    <property type="match status" value="1"/>
</dbReference>
<dbReference type="InterPro" id="IPR001394">
    <property type="entry name" value="Peptidase_C19_UCH"/>
</dbReference>
<proteinExistence type="predicted"/>
<dbReference type="PANTHER" id="PTHR24006:SF644">
    <property type="entry name" value="UBIQUITIN CARBOXYL-TERMINAL HYDROLASE 7"/>
    <property type="match status" value="1"/>
</dbReference>
<gene>
    <name evidence="3" type="ORF">TRFO_10849</name>
</gene>
<evidence type="ECO:0000259" key="2">
    <source>
        <dbReference type="PROSITE" id="PS50235"/>
    </source>
</evidence>
<feature type="region of interest" description="Disordered" evidence="1">
    <location>
        <begin position="652"/>
        <end position="705"/>
    </location>
</feature>
<dbReference type="InterPro" id="IPR028889">
    <property type="entry name" value="USP"/>
</dbReference>